<evidence type="ECO:0000256" key="9">
    <source>
        <dbReference type="SAM" id="Phobius"/>
    </source>
</evidence>
<dbReference type="GO" id="GO:0022857">
    <property type="term" value="F:transmembrane transporter activity"/>
    <property type="evidence" value="ECO:0007669"/>
    <property type="project" value="InterPro"/>
</dbReference>
<keyword evidence="7" id="KW-0813">Transport</keyword>
<evidence type="ECO:0000259" key="11">
    <source>
        <dbReference type="Pfam" id="PF22599"/>
    </source>
</evidence>
<protein>
    <submittedName>
        <fullName evidence="12">Regulatory protein BlaR1</fullName>
    </submittedName>
</protein>
<keyword evidence="7" id="KW-0653">Protein transport</keyword>
<reference evidence="12 13" key="1">
    <citation type="submission" date="2019-02" db="EMBL/GenBank/DDBJ databases">
        <title>Deep-cultivation of Planctomycetes and their phenomic and genomic characterization uncovers novel biology.</title>
        <authorList>
            <person name="Wiegand S."/>
            <person name="Jogler M."/>
            <person name="Boedeker C."/>
            <person name="Pinto D."/>
            <person name="Vollmers J."/>
            <person name="Rivas-Marin E."/>
            <person name="Kohn T."/>
            <person name="Peeters S.H."/>
            <person name="Heuer A."/>
            <person name="Rast P."/>
            <person name="Oberbeckmann S."/>
            <person name="Bunk B."/>
            <person name="Jeske O."/>
            <person name="Meyerdierks A."/>
            <person name="Storesund J.E."/>
            <person name="Kallscheuer N."/>
            <person name="Luecker S."/>
            <person name="Lage O.M."/>
            <person name="Pohl T."/>
            <person name="Merkel B.J."/>
            <person name="Hornburger P."/>
            <person name="Mueller R.-W."/>
            <person name="Bruemmer F."/>
            <person name="Labrenz M."/>
            <person name="Spormann A.M."/>
            <person name="Op Den Camp H."/>
            <person name="Overmann J."/>
            <person name="Amann R."/>
            <person name="Jetten M.S.M."/>
            <person name="Mascher T."/>
            <person name="Medema M.H."/>
            <person name="Devos D.P."/>
            <person name="Kaster A.-K."/>
            <person name="Ovreas L."/>
            <person name="Rohde M."/>
            <person name="Galperin M.Y."/>
            <person name="Jogler C."/>
        </authorList>
    </citation>
    <scope>NUCLEOTIDE SEQUENCE [LARGE SCALE GENOMIC DNA]</scope>
    <source>
        <strain evidence="12 13">Q31b</strain>
    </source>
</reference>
<feature type="region of interest" description="Disordered" evidence="8">
    <location>
        <begin position="1950"/>
        <end position="1977"/>
    </location>
</feature>
<dbReference type="PANTHER" id="PTHR34978:SF3">
    <property type="entry name" value="SLR0241 PROTEIN"/>
    <property type="match status" value="1"/>
</dbReference>
<evidence type="ECO:0000256" key="4">
    <source>
        <dbReference type="ARBA" id="ARBA00022692"/>
    </source>
</evidence>
<dbReference type="GO" id="GO:0005886">
    <property type="term" value="C:plasma membrane"/>
    <property type="evidence" value="ECO:0007669"/>
    <property type="project" value="UniProtKB-SubCell"/>
</dbReference>
<organism evidence="12 13">
    <name type="scientific">Novipirellula aureliae</name>
    <dbReference type="NCBI Taxonomy" id="2527966"/>
    <lineage>
        <taxon>Bacteria</taxon>
        <taxon>Pseudomonadati</taxon>
        <taxon>Planctomycetota</taxon>
        <taxon>Planctomycetia</taxon>
        <taxon>Pirellulales</taxon>
        <taxon>Pirellulaceae</taxon>
        <taxon>Novipirellula</taxon>
    </lineage>
</organism>
<comment type="similarity">
    <text evidence="2 7">Belongs to the ExbD/TolR family.</text>
</comment>
<evidence type="ECO:0000256" key="3">
    <source>
        <dbReference type="ARBA" id="ARBA00022475"/>
    </source>
</evidence>
<proteinExistence type="inferred from homology"/>
<feature type="domain" description="SecDF P1 head subdomain" evidence="11">
    <location>
        <begin position="2141"/>
        <end position="2244"/>
    </location>
</feature>
<dbReference type="Proteomes" id="UP000315471">
    <property type="component" value="Unassembled WGS sequence"/>
</dbReference>
<evidence type="ECO:0000313" key="12">
    <source>
        <dbReference type="EMBL" id="TWU44956.1"/>
    </source>
</evidence>
<feature type="transmembrane region" description="Helical" evidence="9">
    <location>
        <begin position="149"/>
        <end position="170"/>
    </location>
</feature>
<name>A0A5C6EBQ5_9BACT</name>
<dbReference type="RefSeq" id="WP_146597763.1">
    <property type="nucleotide sequence ID" value="NZ_SJPY01000001.1"/>
</dbReference>
<feature type="transmembrane region" description="Helical" evidence="9">
    <location>
        <begin position="20"/>
        <end position="42"/>
    </location>
</feature>
<dbReference type="Gene3D" id="3.30.420.270">
    <property type="match status" value="1"/>
</dbReference>
<dbReference type="GO" id="GO:0015031">
    <property type="term" value="P:protein transport"/>
    <property type="evidence" value="ECO:0007669"/>
    <property type="project" value="UniProtKB-KW"/>
</dbReference>
<dbReference type="Pfam" id="PF22599">
    <property type="entry name" value="SecDF_P1_head"/>
    <property type="match status" value="1"/>
</dbReference>
<evidence type="ECO:0000256" key="1">
    <source>
        <dbReference type="ARBA" id="ARBA00004162"/>
    </source>
</evidence>
<dbReference type="Gene3D" id="3.30.1360.200">
    <property type="match status" value="1"/>
</dbReference>
<dbReference type="Pfam" id="PF02472">
    <property type="entry name" value="ExbD"/>
    <property type="match status" value="1"/>
</dbReference>
<keyword evidence="3" id="KW-1003">Cell membrane</keyword>
<keyword evidence="13" id="KW-1185">Reference proteome</keyword>
<feature type="compositionally biased region" description="Polar residues" evidence="8">
    <location>
        <begin position="1963"/>
        <end position="1977"/>
    </location>
</feature>
<dbReference type="InterPro" id="IPR052173">
    <property type="entry name" value="Beta-lactam_resp_regulator"/>
</dbReference>
<evidence type="ECO:0000256" key="5">
    <source>
        <dbReference type="ARBA" id="ARBA00022989"/>
    </source>
</evidence>
<evidence type="ECO:0000256" key="8">
    <source>
        <dbReference type="SAM" id="MobiDB-lite"/>
    </source>
</evidence>
<comment type="subcellular location">
    <subcellularLocation>
        <location evidence="1">Cell membrane</location>
        <topology evidence="1">Single-pass membrane protein</topology>
    </subcellularLocation>
    <subcellularLocation>
        <location evidence="7">Cell membrane</location>
        <topology evidence="7">Single-pass type II membrane protein</topology>
    </subcellularLocation>
</comment>
<feature type="transmembrane region" description="Helical" evidence="9">
    <location>
        <begin position="353"/>
        <end position="372"/>
    </location>
</feature>
<dbReference type="InterPro" id="IPR054384">
    <property type="entry name" value="SecDF_P1_head"/>
</dbReference>
<feature type="domain" description="Peptidase M56" evidence="10">
    <location>
        <begin position="153"/>
        <end position="318"/>
    </location>
</feature>
<evidence type="ECO:0000256" key="2">
    <source>
        <dbReference type="ARBA" id="ARBA00005811"/>
    </source>
</evidence>
<dbReference type="InterPro" id="IPR008756">
    <property type="entry name" value="Peptidase_M56"/>
</dbReference>
<evidence type="ECO:0000259" key="10">
    <source>
        <dbReference type="Pfam" id="PF05569"/>
    </source>
</evidence>
<dbReference type="CDD" id="cd07341">
    <property type="entry name" value="M56_BlaR1_MecR1_like"/>
    <property type="match status" value="1"/>
</dbReference>
<dbReference type="Pfam" id="PF05569">
    <property type="entry name" value="Peptidase_M56"/>
    <property type="match status" value="1"/>
</dbReference>
<dbReference type="PANTHER" id="PTHR34978">
    <property type="entry name" value="POSSIBLE SENSOR-TRANSDUCER PROTEIN BLAR"/>
    <property type="match status" value="1"/>
</dbReference>
<keyword evidence="6 9" id="KW-0472">Membrane</keyword>
<accession>A0A5C6EBQ5</accession>
<comment type="caution">
    <text evidence="12">The sequence shown here is derived from an EMBL/GenBank/DDBJ whole genome shotgun (WGS) entry which is preliminary data.</text>
</comment>
<evidence type="ECO:0000256" key="6">
    <source>
        <dbReference type="ARBA" id="ARBA00023136"/>
    </source>
</evidence>
<gene>
    <name evidence="12" type="primary">blaR1_1</name>
    <name evidence="12" type="ORF">Q31b_01270</name>
</gene>
<dbReference type="InterPro" id="IPR003400">
    <property type="entry name" value="ExbD"/>
</dbReference>
<evidence type="ECO:0000256" key="7">
    <source>
        <dbReference type="RuleBase" id="RU003879"/>
    </source>
</evidence>
<dbReference type="OrthoDB" id="291597at2"/>
<sequence length="2354" mass="262000">MNHYFDQFAQSHWVQSIGWALLHSFWQIALIAVLYAIAAIVFRKRTPALRYLLGCIAMAAMLLAPIVTLYVLQNSIRPVASEFTELPSTDSLGQSEPPVAADQSTWEVASVPTAIPAFTPDFQADSRDLAAEADRPWFMEQATSVVQPWLPVATVIWLLGVMLLSLRPLVGCLRVLTLRRSGLYPLSEIHCQLSERLIERLGVPHVVEFAQSTLVEVPTVVGYLRPMVLLPVSTLTGLTISELELVLAHELAHIRRHDYLFNLCQTLIEALLFYHPGMWWVSSQIRQERENCCDDVAVAMSGDRATYIRALAQLEKHRVAPPALAATNGSLLTRVRRLLGEPQLEFGHRKSSILLTIVMTAGITVTVASLVASPSGNSEAAENSHETIEAEANDDIPSQEIPSQEDTLMNFDKLVGQKVAGVVREAKLPFVDEPRLADIEADFAGFISGIPHGTRTVGASVPAKQRQAILTAIEEHGAKHLRIDQFQPGDLRSINQAYLGLPDRLLTMKWKLYQAITHARTLDADKQAKLKAQQAWMRQHIQSLPNYKSFTKEMALSGLEERLADPLCVTLAYPMTDQQFVLFQDQLQKYNSQERELAHVVSHIVQQSLNAQYRDFGDFELPFDDRVVSYGAGRIVHLGFQSNRPFVSSSKSIHEIESSGTVIDATTGNLVTAPNDSREPGAFARWLNEQGKGDFGFDDARDGGLFAVRGAKLVKLEVNTWVEADAISNDELRALLEGPTAGRTVSLKKHYQDYQRDNSPSPCYVGVVTQEGRLAVVAVEDFSGRNSIILRTRARSALPKMVTTELSDNEVTLSFDRPAHWVEREIKISGNALFRICGYRQPTSEADGTIPTIKVEFQDYGHPHSIDVTAKQNPAATINKVLTVAGEPARLISFKIAGVGGQSQPQRELMRLLFGKGTRAYDLTFVYPASQRQQYVELALAVGKSIRIAPNDNASEEVDEPPTGLEFLAGIPEFADLRIGMSEERFKEVIATHKLTIDKDDASSNRRTYTLTTPAGDGVIVMFEGGECRGIQRMRRSVTPKHESQDWGDATHGVQLRIHSPEVREDQGQWKVLCKTDIRAAEERILPHYGAPIDEYAIEWDGKWYREVDRGANVAASVGPSLALERDSMQTVISPDHWVEESTGQSLGELSSGRHTLRIALPLVHSNEIDSKRPLRAVSNEIEVDVPENDLGTTPWGTPNHGVRVRSQLSNINDKQVVTVELLNTSDASWLVEPPSSIGRFVLSDWNETILEAGVQAPLKTEWFRHEQTEVTTIPSADAKILKPEETIVLRSFPINGNWVSQDDASRKLVDELDWSNRSLQFTLPIFPVDEEGKLPEFEDWDDIAVLVAGQPWGVRPRLPLAAGQPMVLPAGKRDHSLRIQGDHRQSGTVTGRVEGDFGPYLVLLEHENWKDKLGELPNLLVKSGETFQFTNVPVGQCTVTAKPTLAINKGKHLEKTLSTTVEVKDGSTATADLLSESEPREQSAPRTSTLPDVDRRDIDTVLDLGSGEFIENFYRSGDFGKFSEIGKGDLWQDGPNAIGTVRGGKIVFPDGRKPIRAEQQTRAYELPELPCQFVVITAEGRSFDVEVTAKNADGLTIQYIEKAIPRVRIDPWEDMEEWLATRAVKLLALQGIERSARGSGDPDLRIAKLYDAEWNGGIHLPDGQSVAEAFYLRYLPRAKTSMERCEIYTQLSVLFSTTLSRELGEEKDLPKAREYARKAIAEEPERISRAIIRARLRTFGSDMPRDEIFQKRLNVYQWLTSWDETSIRDTWTPTRFHPYQKDYYFNVFVNHWKNVTETEAANLVSSAHDDPVKLKQIIDTVPGTEAAERAAEKSVALNAVERAVTETAGNESGRAGERFAGLYQGRLGEKVLTWRILQHNGSYYFKENPDSTTTPDHQKFTLIDGSLVGEDPAERFRFTPDEASGGLIFEKWNKKSGESQGRIALKRMEESTAETNVEESNENTQTHPVPSIRPESNNIVRGLSSRLERIAPKGHARVGDVLHYDLIVKNETDEPIEFDWSTGSMWQPVVDEQTRTIMLMGSFAGSGRVEQQHVVVPPQREKVIHHARYRITQGTTDDTSLPLPLNVTPGDYQILAAGVWGSTPRMDILIRPAARFEVRLTLPEGVKQQPNADSVVWRGEDRQQQTLYLDRQIYLDEDDVIAAKLLAGDSNQLAKVELLFSKEAESRLRAITQTAALEFQRTGVERRLAILLNGKVISASLIEATASNRIVVSGLSKAQARDLLAFPIARSTETDPVIAIPGETDPEPSVVELVISKERGGQISPGGIGYVLDNELITLDKLQERLQQKLKATPNLKLLIRVDPEVQHQAVAVVLRLAEAASVKNIEFAIADG</sequence>
<keyword evidence="5 9" id="KW-1133">Transmembrane helix</keyword>
<feature type="transmembrane region" description="Helical" evidence="9">
    <location>
        <begin position="49"/>
        <end position="72"/>
    </location>
</feature>
<evidence type="ECO:0000313" key="13">
    <source>
        <dbReference type="Proteomes" id="UP000315471"/>
    </source>
</evidence>
<feature type="region of interest" description="Disordered" evidence="8">
    <location>
        <begin position="1469"/>
        <end position="1493"/>
    </location>
</feature>
<keyword evidence="4 7" id="KW-0812">Transmembrane</keyword>
<dbReference type="EMBL" id="SJPY01000001">
    <property type="protein sequence ID" value="TWU44956.1"/>
    <property type="molecule type" value="Genomic_DNA"/>
</dbReference>
<feature type="region of interest" description="Disordered" evidence="8">
    <location>
        <begin position="374"/>
        <end position="400"/>
    </location>
</feature>